<dbReference type="PANTHER" id="PTHR43004">
    <property type="entry name" value="TRK SYSTEM POTASSIUM UPTAKE PROTEIN"/>
    <property type="match status" value="1"/>
</dbReference>
<dbReference type="Gene3D" id="3.30.9.10">
    <property type="entry name" value="D-Amino Acid Oxidase, subunit A, domain 2"/>
    <property type="match status" value="1"/>
</dbReference>
<dbReference type="GO" id="GO:0004497">
    <property type="term" value="F:monooxygenase activity"/>
    <property type="evidence" value="ECO:0007669"/>
    <property type="project" value="UniProtKB-KW"/>
</dbReference>
<proteinExistence type="predicted"/>
<accession>A0ABS0SWZ5</accession>
<dbReference type="InterPro" id="IPR036188">
    <property type="entry name" value="FAD/NAD-bd_sf"/>
</dbReference>
<keyword evidence="2" id="KW-0285">Flavoprotein</keyword>
<dbReference type="PRINTS" id="PR00420">
    <property type="entry name" value="RNGMNOXGNASE"/>
</dbReference>
<dbReference type="Pfam" id="PF01494">
    <property type="entry name" value="FAD_binding_3"/>
    <property type="match status" value="1"/>
</dbReference>
<keyword evidence="6" id="KW-1185">Reference proteome</keyword>
<evidence type="ECO:0000259" key="4">
    <source>
        <dbReference type="Pfam" id="PF01494"/>
    </source>
</evidence>
<dbReference type="Proteomes" id="UP000639859">
    <property type="component" value="Unassembled WGS sequence"/>
</dbReference>
<evidence type="ECO:0000256" key="3">
    <source>
        <dbReference type="ARBA" id="ARBA00022827"/>
    </source>
</evidence>
<feature type="domain" description="FAD-binding" evidence="4">
    <location>
        <begin position="8"/>
        <end position="368"/>
    </location>
</feature>
<comment type="caution">
    <text evidence="5">The sequence shown here is derived from an EMBL/GenBank/DDBJ whole genome shotgun (WGS) entry which is preliminary data.</text>
</comment>
<evidence type="ECO:0000256" key="2">
    <source>
        <dbReference type="ARBA" id="ARBA00022630"/>
    </source>
</evidence>
<dbReference type="InterPro" id="IPR002938">
    <property type="entry name" value="FAD-bd"/>
</dbReference>
<dbReference type="InterPro" id="IPR050641">
    <property type="entry name" value="RIFMO-like"/>
</dbReference>
<evidence type="ECO:0000313" key="6">
    <source>
        <dbReference type="Proteomes" id="UP000639859"/>
    </source>
</evidence>
<organism evidence="5 6">
    <name type="scientific">Caulobacter hibisci</name>
    <dbReference type="NCBI Taxonomy" id="2035993"/>
    <lineage>
        <taxon>Bacteria</taxon>
        <taxon>Pseudomonadati</taxon>
        <taxon>Pseudomonadota</taxon>
        <taxon>Alphaproteobacteria</taxon>
        <taxon>Caulobacterales</taxon>
        <taxon>Caulobacteraceae</taxon>
        <taxon>Caulobacter</taxon>
    </lineage>
</organism>
<dbReference type="Gene3D" id="3.50.50.60">
    <property type="entry name" value="FAD/NAD(P)-binding domain"/>
    <property type="match status" value="1"/>
</dbReference>
<keyword evidence="5" id="KW-0560">Oxidoreductase</keyword>
<protein>
    <submittedName>
        <fullName evidence="5">FAD-dependent monooxygenase</fullName>
    </submittedName>
</protein>
<evidence type="ECO:0000313" key="5">
    <source>
        <dbReference type="EMBL" id="MBI1684113.1"/>
    </source>
</evidence>
<dbReference type="SUPFAM" id="SSF51905">
    <property type="entry name" value="FAD/NAD(P)-binding domain"/>
    <property type="match status" value="1"/>
</dbReference>
<dbReference type="RefSeq" id="WP_198576039.1">
    <property type="nucleotide sequence ID" value="NZ_JADWOX010000006.1"/>
</dbReference>
<dbReference type="Gene3D" id="3.40.30.120">
    <property type="match status" value="1"/>
</dbReference>
<dbReference type="NCBIfam" id="NF004780">
    <property type="entry name" value="PRK06126.1"/>
    <property type="match status" value="1"/>
</dbReference>
<dbReference type="PANTHER" id="PTHR43004:SF19">
    <property type="entry name" value="BINDING MONOOXYGENASE, PUTATIVE (JCVI)-RELATED"/>
    <property type="match status" value="1"/>
</dbReference>
<keyword evidence="5" id="KW-0503">Monooxygenase</keyword>
<reference evidence="5 6" key="1">
    <citation type="submission" date="2020-11" db="EMBL/GenBank/DDBJ databases">
        <title>genome sequence of strain KACC 18849.</title>
        <authorList>
            <person name="Gao J."/>
            <person name="Zhang X."/>
        </authorList>
    </citation>
    <scope>NUCLEOTIDE SEQUENCE [LARGE SCALE GENOMIC DNA]</scope>
    <source>
        <strain evidence="5 6">KACC 18849</strain>
    </source>
</reference>
<comment type="cofactor">
    <cofactor evidence="1">
        <name>FAD</name>
        <dbReference type="ChEBI" id="CHEBI:57692"/>
    </cofactor>
</comment>
<dbReference type="EMBL" id="JADWOX010000006">
    <property type="protein sequence ID" value="MBI1684113.1"/>
    <property type="molecule type" value="Genomic_DNA"/>
</dbReference>
<evidence type="ECO:0000256" key="1">
    <source>
        <dbReference type="ARBA" id="ARBA00001974"/>
    </source>
</evidence>
<keyword evidence="3" id="KW-0274">FAD</keyword>
<name>A0ABS0SWZ5_9CAUL</name>
<gene>
    <name evidence="5" type="ORF">I4Q42_10575</name>
</gene>
<sequence>MTPSHTSPVVVAGAGPVGMSTAIALALRGVDVIVVEPRTAGQPPSAKCNTVAARTMEIFRQFGVADAVRAAGLPDDYPTDTIYCTSISGPELTRLTMPARNEREKPGFLDSAWRTPEPMVRVSQLYLEPILFERLKRTPEITVLNETAVERYEQDAEGVTVHCRRQPDGEAFTIRTQYLVGCDGGRSPIRKAMGVKLVGDAELGRTRSTLIRAPGLKALFGKRRPAWMSWVVNDKVRGNVVAIDGRDTWLVHRSMPAGVSDYDALDFDQSIRDVLGVGQEFTWEVLNHEDWIGRRLVAERFRDGRVFIAGDAAHLWVPFAGYGMNAGIADGVNLAWTLAAAVNGWAEPAIVDAYEAERHPITEQVSKFAMRKVIENVEAMGKGNVPAALAAKGPVGMGLRALLGKKLYDINVPQFAPEGLNFGYFYDRSPIIAYDGEAPPTYTMGEITPSTVPGCRMPHFWLGERSVYDELDLDYTLVRFDPSVSVEPLVAAAAAAGLPLKVLDAPKPDLPKAFKTALLIVRHDQQVVWRGDAVPGAPGDLVQVLRGAMSAQPSQLVASTG</sequence>